<keyword evidence="4" id="KW-1185">Reference proteome</keyword>
<accession>A0A1I8Q786</accession>
<name>A0A1I8Q786_STOCA</name>
<feature type="region of interest" description="Disordered" evidence="1">
    <location>
        <begin position="1020"/>
        <end position="1040"/>
    </location>
</feature>
<dbReference type="EnsemblMetazoa" id="SCAU014542-RA">
    <property type="protein sequence ID" value="SCAU014542-PA"/>
    <property type="gene ID" value="SCAU014542"/>
</dbReference>
<evidence type="ECO:0000313" key="3">
    <source>
        <dbReference type="EnsemblMetazoa" id="SCAU014542-PA"/>
    </source>
</evidence>
<dbReference type="Proteomes" id="UP000095300">
    <property type="component" value="Unassembled WGS sequence"/>
</dbReference>
<gene>
    <name evidence="3" type="primary">106091960</name>
</gene>
<dbReference type="VEuPathDB" id="VectorBase:SCAU014542"/>
<protein>
    <recommendedName>
        <fullName evidence="2">RIIa domain-containing protein</fullName>
    </recommendedName>
</protein>
<feature type="domain" description="RIIa" evidence="2">
    <location>
        <begin position="55"/>
        <end position="92"/>
    </location>
</feature>
<feature type="region of interest" description="Disordered" evidence="1">
    <location>
        <begin position="891"/>
        <end position="911"/>
    </location>
</feature>
<evidence type="ECO:0000256" key="1">
    <source>
        <dbReference type="SAM" id="MobiDB-lite"/>
    </source>
</evidence>
<proteinExistence type="predicted"/>
<sequence length="1040" mass="117596">MYSFAENYFQSLLSEKENYEVKGFELSNQKYNVVQSQCTQRFQIATIMAHSIVPENLTDLIKEFTKTTLRAQPQNLCEFAVEYFRQLRKSKKIVNSKDISYIEFDSYFKNKDRFLFTPFVRCLCGRTIGEGFNTNSRLDYVTSKREINNDIETKNVAYSSYITKSNECNENNNNTKPENELSEEYMNSIYLIQRFIRRYLTHKNLKLKSKKPQLPKTIMSEEQAALIIQRSLRKLFGCTNTSRPFETTDNLPVVPQLQLNHYENDSISEAASYTSASTAVLSASESSREVPEFSPAENIVKETIVEGEELENDNQNVIKCEHVNDSTCLECFQKGGFAKYSGRNIPVSGEENVAHDSQSDKEACSSRDLLDNEGNGTEIPFPFQEKEHSAPLSRTQENIDSMRTIAEMDEELVSSANIETEQKQNKDLHHIRQETTYGSNIEYNEVDNSSIENNTDTIAGQDGALISPENYENEQKKVTAEVNKDIHHIRQQTVYGSNVDFISEEEKNKTIDYEDCTFYEVEESSAHNKADTLPEKDRALISTKNHESEQNNVISEVNKDEFSRGEENNNNTVDKDCTFSEIEGTSMQNNGSSLPKKDGALTSPAKVIADVNKDKHHFQQNNADGSDTEFTIGKENNKIIVGMDCNLNEVEDSLIKNNALTEKNGALISPINHNHAQKKVIAEVNEDTQHIREKIGDGSNVEIRCGEENNKNIVDKDSTFNEVEDSSIRNNDIIFSEKDEALVLPANQENEQMKMIAELNSDIHHIRQQTADGSNAEFNSGEENNKDIVNTDFTFNEVKDNSIENNTDTLAEKNGSPLSPVNREHEQNNVFAEVNKDIHIIQHQTTDGSNVEFSSGEEHNKNIVDKDCVFSAVEDSSILNNVNSLIPEHTENVGHDSQDENEACSSRGLLDNDGNGTKISFSTESYLQEREHSLSLPRTQENIEPKGTLTENHGELISPAKHENVLNEVTSELNKEMYHIRHESADGPNAESSIEEENKIHIVDKDYNFREFDCSSIKNNGDAFAEKDGGKKSIRKSGSN</sequence>
<dbReference type="AlphaFoldDB" id="A0A1I8Q786"/>
<reference evidence="3" key="1">
    <citation type="submission" date="2020-05" db="UniProtKB">
        <authorList>
            <consortium name="EnsemblMetazoa"/>
        </authorList>
    </citation>
    <scope>IDENTIFICATION</scope>
    <source>
        <strain evidence="3">USDA</strain>
    </source>
</reference>
<dbReference type="Pfam" id="PF02197">
    <property type="entry name" value="RIIa"/>
    <property type="match status" value="1"/>
</dbReference>
<organism evidence="3 4">
    <name type="scientific">Stomoxys calcitrans</name>
    <name type="common">Stable fly</name>
    <name type="synonym">Conops calcitrans</name>
    <dbReference type="NCBI Taxonomy" id="35570"/>
    <lineage>
        <taxon>Eukaryota</taxon>
        <taxon>Metazoa</taxon>
        <taxon>Ecdysozoa</taxon>
        <taxon>Arthropoda</taxon>
        <taxon>Hexapoda</taxon>
        <taxon>Insecta</taxon>
        <taxon>Pterygota</taxon>
        <taxon>Neoptera</taxon>
        <taxon>Endopterygota</taxon>
        <taxon>Diptera</taxon>
        <taxon>Brachycera</taxon>
        <taxon>Muscomorpha</taxon>
        <taxon>Muscoidea</taxon>
        <taxon>Muscidae</taxon>
        <taxon>Stomoxys</taxon>
    </lineage>
</organism>
<dbReference type="SUPFAM" id="SSF47391">
    <property type="entry name" value="Dimerization-anchoring domain of cAMP-dependent PK regulatory subunit"/>
    <property type="match status" value="1"/>
</dbReference>
<dbReference type="CDD" id="cd12084">
    <property type="entry name" value="DD_RII_PKA-like"/>
    <property type="match status" value="1"/>
</dbReference>
<evidence type="ECO:0000259" key="2">
    <source>
        <dbReference type="SMART" id="SM00394"/>
    </source>
</evidence>
<dbReference type="SMART" id="SM00394">
    <property type="entry name" value="RIIa"/>
    <property type="match status" value="1"/>
</dbReference>
<evidence type="ECO:0000313" key="4">
    <source>
        <dbReference type="Proteomes" id="UP000095300"/>
    </source>
</evidence>
<dbReference type="InterPro" id="IPR003117">
    <property type="entry name" value="cAMP_dep_PK_reg_su_I/II_a/b"/>
</dbReference>
<dbReference type="Gene3D" id="1.20.890.10">
    <property type="entry name" value="cAMP-dependent protein kinase regulatory subunit, dimerization-anchoring domain"/>
    <property type="match status" value="1"/>
</dbReference>